<feature type="region of interest" description="Disordered" evidence="1">
    <location>
        <begin position="229"/>
        <end position="288"/>
    </location>
</feature>
<name>A0A0V0R699_PSEPJ</name>
<gene>
    <name evidence="2" type="ORF">PPERSA_08420</name>
</gene>
<dbReference type="AlphaFoldDB" id="A0A0V0R699"/>
<accession>A0A0V0R699</accession>
<feature type="region of interest" description="Disordered" evidence="1">
    <location>
        <begin position="124"/>
        <end position="144"/>
    </location>
</feature>
<dbReference type="EMBL" id="LDAU01000040">
    <property type="protein sequence ID" value="KRX10017.1"/>
    <property type="molecule type" value="Genomic_DNA"/>
</dbReference>
<evidence type="ECO:0000313" key="3">
    <source>
        <dbReference type="Proteomes" id="UP000054937"/>
    </source>
</evidence>
<keyword evidence="3" id="KW-1185">Reference proteome</keyword>
<feature type="region of interest" description="Disordered" evidence="1">
    <location>
        <begin position="406"/>
        <end position="431"/>
    </location>
</feature>
<comment type="caution">
    <text evidence="2">The sequence shown here is derived from an EMBL/GenBank/DDBJ whole genome shotgun (WGS) entry which is preliminary data.</text>
</comment>
<dbReference type="Proteomes" id="UP000054937">
    <property type="component" value="Unassembled WGS sequence"/>
</dbReference>
<sequence length="431" mass="51738">MAFYMDSKRIPPEQLVDRPPQQYDRILQTYDIDGARSKIKKFDPESHNYSLKTNDIEGAQPKKKIRNIYGSYNYNPIDSLNNQYQQQQQQQQPPQIAQYDNQIPNQQNIRYQERPQDQIQQQGLMQNQGYQQQQQYIPQEQQQQYNQSNQLYNNGDFQQNQQQQQVQNDQQQYQKNYEQFYRGYTPNPEPTKNYIKSQEMLQRGQSNRQSQPNLAKYGQNLIQQNNYQQQQPLQQDYNQQQQQFNQIQQNQQPQQNQEYIQQQQQQNSQRPNSNNIQQQNQQPKTWDKHKYNLIGGYIEDKRIERRDQSSALEKQYYENYNSEMANELRKTQPGYRSQIYNGNVPQVKIDKRLLDYNSPQEVEQAQQNLRKYQFNNNIGQSGFYNEFQLKKPIASHSKQFIGNTVPQNQYPDKPQRYGPNAQQTLPNNLLD</sequence>
<evidence type="ECO:0000313" key="2">
    <source>
        <dbReference type="EMBL" id="KRX10017.1"/>
    </source>
</evidence>
<feature type="compositionally biased region" description="Polar residues" evidence="1">
    <location>
        <begin position="420"/>
        <end position="431"/>
    </location>
</feature>
<feature type="compositionally biased region" description="Low complexity" evidence="1">
    <location>
        <begin position="229"/>
        <end position="283"/>
    </location>
</feature>
<dbReference type="InParanoid" id="A0A0V0R699"/>
<evidence type="ECO:0000256" key="1">
    <source>
        <dbReference type="SAM" id="MobiDB-lite"/>
    </source>
</evidence>
<dbReference type="OMA" id="NIRYQER"/>
<proteinExistence type="predicted"/>
<organism evidence="2 3">
    <name type="scientific">Pseudocohnilembus persalinus</name>
    <name type="common">Ciliate</name>
    <dbReference type="NCBI Taxonomy" id="266149"/>
    <lineage>
        <taxon>Eukaryota</taxon>
        <taxon>Sar</taxon>
        <taxon>Alveolata</taxon>
        <taxon>Ciliophora</taxon>
        <taxon>Intramacronucleata</taxon>
        <taxon>Oligohymenophorea</taxon>
        <taxon>Scuticociliatia</taxon>
        <taxon>Philasterida</taxon>
        <taxon>Pseudocohnilembidae</taxon>
        <taxon>Pseudocohnilembus</taxon>
    </lineage>
</organism>
<reference evidence="2 3" key="1">
    <citation type="journal article" date="2015" name="Sci. Rep.">
        <title>Genome of the facultative scuticociliatosis pathogen Pseudocohnilembus persalinus provides insight into its virulence through horizontal gene transfer.</title>
        <authorList>
            <person name="Xiong J."/>
            <person name="Wang G."/>
            <person name="Cheng J."/>
            <person name="Tian M."/>
            <person name="Pan X."/>
            <person name="Warren A."/>
            <person name="Jiang C."/>
            <person name="Yuan D."/>
            <person name="Miao W."/>
        </authorList>
    </citation>
    <scope>NUCLEOTIDE SEQUENCE [LARGE SCALE GENOMIC DNA]</scope>
    <source>
        <strain evidence="2">36N120E</strain>
    </source>
</reference>
<protein>
    <submittedName>
        <fullName evidence="2">Uncharacterized protein</fullName>
    </submittedName>
</protein>